<comment type="caution">
    <text evidence="3">The sequence shown here is derived from an EMBL/GenBank/DDBJ whole genome shotgun (WGS) entry which is preliminary data.</text>
</comment>
<dbReference type="NCBIfam" id="TIGR00254">
    <property type="entry name" value="GGDEF"/>
    <property type="match status" value="1"/>
</dbReference>
<dbReference type="EMBL" id="JABBPK010000001">
    <property type="protein sequence ID" value="NMO78677.1"/>
    <property type="molecule type" value="Genomic_DNA"/>
</dbReference>
<keyword evidence="1" id="KW-0472">Membrane</keyword>
<dbReference type="SMART" id="SM00065">
    <property type="entry name" value="GAF"/>
    <property type="match status" value="1"/>
</dbReference>
<reference evidence="3 4" key="1">
    <citation type="submission" date="2020-04" db="EMBL/GenBank/DDBJ databases">
        <title>Bacillus sp. UniB3 isolated from commercial digestive syrup.</title>
        <authorList>
            <person name="Thorat V."/>
            <person name="Kirdat K."/>
            <person name="Tiwarekar B."/>
            <person name="Yadav A."/>
        </authorList>
    </citation>
    <scope>NUCLEOTIDE SEQUENCE [LARGE SCALE GENOMIC DNA]</scope>
    <source>
        <strain evidence="3 4">UniB3</strain>
    </source>
</reference>
<evidence type="ECO:0000256" key="1">
    <source>
        <dbReference type="SAM" id="Phobius"/>
    </source>
</evidence>
<sequence>MAKPSDKKLIWIVWTLVLSFGLWFSYHMYSPQIRGNEWEILAFLLFMTVVASMPMMINGTPVFFLQWATLSVFLIFGLFIEIILVQIALLAVLYQAKLDKKTLFRMPMNSTMFFLVSFFSGVIYYTLGGQNGFNLAFDLKSFGLISIYLISYLLLNTLCIFFIDRFIYKRKQPFLTKDLVWEIFTTIITYPVGIALYIMYQYIGPAALILIGVPFISISLILKLYHSSQTANDYLKKTAEIGHQLSQNLYVNETVDFFIAKLYELFKVDFVFIHQVNANNQLEMISRVEQQEKLPVFTETLQENEGISGTVLATKKICTYHSEKDWQKINKGYMPEGIQSVLCMPLIKNNKVIGVLLLGSKQRKAFADIKLMVLDLLCTQFAIALENAKYFEQTKENSERCALTKLYNYRYFEKILSEQFVELNEKKLDNLALIMLDIDHFKSVNDQYGHQAGNEILKAFAKRIENLIGDHGVVARYGGEEFVILLSNIAKKEALDFAEFIRKMIASRPFVIKQTIEDRNQIKKISITASLGLACAPEDADEPLALIRHADRALYVGAKRAGRNRVASYVK</sequence>
<dbReference type="PANTHER" id="PTHR45138:SF9">
    <property type="entry name" value="DIGUANYLATE CYCLASE DGCM-RELATED"/>
    <property type="match status" value="1"/>
</dbReference>
<evidence type="ECO:0000313" key="4">
    <source>
        <dbReference type="Proteomes" id="UP000588491"/>
    </source>
</evidence>
<dbReference type="Pfam" id="PF13185">
    <property type="entry name" value="GAF_2"/>
    <property type="match status" value="1"/>
</dbReference>
<keyword evidence="1" id="KW-1133">Transmembrane helix</keyword>
<dbReference type="InterPro" id="IPR003018">
    <property type="entry name" value="GAF"/>
</dbReference>
<dbReference type="InterPro" id="IPR029016">
    <property type="entry name" value="GAF-like_dom_sf"/>
</dbReference>
<dbReference type="Proteomes" id="UP000588491">
    <property type="component" value="Unassembled WGS sequence"/>
</dbReference>
<dbReference type="GO" id="GO:0043709">
    <property type="term" value="P:cell adhesion involved in single-species biofilm formation"/>
    <property type="evidence" value="ECO:0007669"/>
    <property type="project" value="TreeGrafter"/>
</dbReference>
<dbReference type="InterPro" id="IPR050469">
    <property type="entry name" value="Diguanylate_Cyclase"/>
</dbReference>
<feature type="transmembrane region" description="Helical" evidence="1">
    <location>
        <begin position="179"/>
        <end position="200"/>
    </location>
</feature>
<evidence type="ECO:0000259" key="2">
    <source>
        <dbReference type="PROSITE" id="PS50887"/>
    </source>
</evidence>
<feature type="transmembrane region" description="Helical" evidence="1">
    <location>
        <begin position="106"/>
        <end position="127"/>
    </location>
</feature>
<feature type="transmembrane region" description="Helical" evidence="1">
    <location>
        <begin position="206"/>
        <end position="225"/>
    </location>
</feature>
<dbReference type="Gene3D" id="3.30.70.270">
    <property type="match status" value="1"/>
</dbReference>
<dbReference type="RefSeq" id="WP_169188918.1">
    <property type="nucleotide sequence ID" value="NZ_JABBPK010000001.1"/>
</dbReference>
<dbReference type="GO" id="GO:1902201">
    <property type="term" value="P:negative regulation of bacterial-type flagellum-dependent cell motility"/>
    <property type="evidence" value="ECO:0007669"/>
    <property type="project" value="TreeGrafter"/>
</dbReference>
<name>A0A7Y0PN24_9BACI</name>
<dbReference type="SUPFAM" id="SSF55073">
    <property type="entry name" value="Nucleotide cyclase"/>
    <property type="match status" value="1"/>
</dbReference>
<evidence type="ECO:0000313" key="3">
    <source>
        <dbReference type="EMBL" id="NMO78677.1"/>
    </source>
</evidence>
<dbReference type="InterPro" id="IPR029787">
    <property type="entry name" value="Nucleotide_cyclase"/>
</dbReference>
<dbReference type="SMART" id="SM00267">
    <property type="entry name" value="GGDEF"/>
    <property type="match status" value="1"/>
</dbReference>
<feature type="domain" description="GGDEF" evidence="2">
    <location>
        <begin position="429"/>
        <end position="571"/>
    </location>
</feature>
<dbReference type="InterPro" id="IPR043128">
    <property type="entry name" value="Rev_trsase/Diguanyl_cyclase"/>
</dbReference>
<dbReference type="FunFam" id="3.30.70.270:FF:000001">
    <property type="entry name" value="Diguanylate cyclase domain protein"/>
    <property type="match status" value="1"/>
</dbReference>
<keyword evidence="1" id="KW-0812">Transmembrane</keyword>
<proteinExistence type="predicted"/>
<dbReference type="Gene3D" id="3.30.450.40">
    <property type="match status" value="1"/>
</dbReference>
<keyword evidence="4" id="KW-1185">Reference proteome</keyword>
<dbReference type="Pfam" id="PF00990">
    <property type="entry name" value="GGDEF"/>
    <property type="match status" value="1"/>
</dbReference>
<feature type="transmembrane region" description="Helical" evidence="1">
    <location>
        <begin position="41"/>
        <end position="64"/>
    </location>
</feature>
<dbReference type="AlphaFoldDB" id="A0A7Y0PN24"/>
<dbReference type="GO" id="GO:0052621">
    <property type="term" value="F:diguanylate cyclase activity"/>
    <property type="evidence" value="ECO:0007669"/>
    <property type="project" value="TreeGrafter"/>
</dbReference>
<feature type="transmembrane region" description="Helical" evidence="1">
    <location>
        <begin position="147"/>
        <end position="167"/>
    </location>
</feature>
<dbReference type="PROSITE" id="PS50887">
    <property type="entry name" value="GGDEF"/>
    <property type="match status" value="1"/>
</dbReference>
<dbReference type="PANTHER" id="PTHR45138">
    <property type="entry name" value="REGULATORY COMPONENTS OF SENSORY TRANSDUCTION SYSTEM"/>
    <property type="match status" value="1"/>
</dbReference>
<feature type="transmembrane region" description="Helical" evidence="1">
    <location>
        <begin position="12"/>
        <end position="29"/>
    </location>
</feature>
<organism evidence="3 4">
    <name type="scientific">Niallia alba</name>
    <dbReference type="NCBI Taxonomy" id="2729105"/>
    <lineage>
        <taxon>Bacteria</taxon>
        <taxon>Bacillati</taxon>
        <taxon>Bacillota</taxon>
        <taxon>Bacilli</taxon>
        <taxon>Bacillales</taxon>
        <taxon>Bacillaceae</taxon>
        <taxon>Niallia</taxon>
    </lineage>
</organism>
<dbReference type="SUPFAM" id="SSF55781">
    <property type="entry name" value="GAF domain-like"/>
    <property type="match status" value="1"/>
</dbReference>
<dbReference type="CDD" id="cd01949">
    <property type="entry name" value="GGDEF"/>
    <property type="match status" value="1"/>
</dbReference>
<gene>
    <name evidence="3" type="ORF">HHU08_16970</name>
</gene>
<protein>
    <submittedName>
        <fullName evidence="3">GGDEF domain-containing protein</fullName>
    </submittedName>
</protein>
<accession>A0A7Y0PN24</accession>
<dbReference type="GO" id="GO:0005886">
    <property type="term" value="C:plasma membrane"/>
    <property type="evidence" value="ECO:0007669"/>
    <property type="project" value="TreeGrafter"/>
</dbReference>
<feature type="transmembrane region" description="Helical" evidence="1">
    <location>
        <begin position="70"/>
        <end position="94"/>
    </location>
</feature>
<dbReference type="InterPro" id="IPR000160">
    <property type="entry name" value="GGDEF_dom"/>
</dbReference>